<accession>A0A4C1Z2Y7</accession>
<evidence type="ECO:0008006" key="4">
    <source>
        <dbReference type="Google" id="ProtNLM"/>
    </source>
</evidence>
<dbReference type="SUPFAM" id="SSF46689">
    <property type="entry name" value="Homeodomain-like"/>
    <property type="match status" value="1"/>
</dbReference>
<comment type="subcellular location">
    <subcellularLocation>
        <location evidence="1">Nucleus</location>
    </subcellularLocation>
</comment>
<dbReference type="AlphaFoldDB" id="A0A4C1Z2Y7"/>
<dbReference type="EMBL" id="BGZK01001490">
    <property type="protein sequence ID" value="GBP80965.1"/>
    <property type="molecule type" value="Genomic_DNA"/>
</dbReference>
<dbReference type="Proteomes" id="UP000299102">
    <property type="component" value="Unassembled WGS sequence"/>
</dbReference>
<dbReference type="Gene3D" id="1.10.10.60">
    <property type="entry name" value="Homeodomain-like"/>
    <property type="match status" value="1"/>
</dbReference>
<name>A0A4C1Z2Y7_EUMVA</name>
<gene>
    <name evidence="2" type="ORF">EVAR_54128_1</name>
</gene>
<evidence type="ECO:0000256" key="1">
    <source>
        <dbReference type="ARBA" id="ARBA00004123"/>
    </source>
</evidence>
<evidence type="ECO:0000313" key="3">
    <source>
        <dbReference type="Proteomes" id="UP000299102"/>
    </source>
</evidence>
<protein>
    <recommendedName>
        <fullName evidence="4">HTH psq-type domain-containing protein</fullName>
    </recommendedName>
</protein>
<dbReference type="OrthoDB" id="4327074at2759"/>
<sequence>MEKKKKRSWDQKNLQIAMDKVLCKEMSLREPSLRYDIPRSTLHDKTSLLNLGKEVSLTPKIGRFTKTFSPEYEETLVEHVTNLSNRCLPLMKKEFLKLAFDLAETLKIPHRFNKDKGIAVAIRGDAIRFLSAIAVLGQVRDRAFKASRLCVAIGGRIAIKLVAVTLTRHPLFVWGLYDYWECPHALDNFLKLSLVPSFGSFRSVHLFKQPLMALDDAWTRNSTIQEPREATLITSLTNERKRPLAALTDARDGRKSIYPLRWLAGSRQRYISVLNETRALDCRRLATAPAIGHPTSGVNLVYGHRRCLARTRAACTASFAPTPCFPTITAKDTRCRPLARSRARP</sequence>
<organism evidence="2 3">
    <name type="scientific">Eumeta variegata</name>
    <name type="common">Bagworm moth</name>
    <name type="synonym">Eumeta japonica</name>
    <dbReference type="NCBI Taxonomy" id="151549"/>
    <lineage>
        <taxon>Eukaryota</taxon>
        <taxon>Metazoa</taxon>
        <taxon>Ecdysozoa</taxon>
        <taxon>Arthropoda</taxon>
        <taxon>Hexapoda</taxon>
        <taxon>Insecta</taxon>
        <taxon>Pterygota</taxon>
        <taxon>Neoptera</taxon>
        <taxon>Endopterygota</taxon>
        <taxon>Lepidoptera</taxon>
        <taxon>Glossata</taxon>
        <taxon>Ditrysia</taxon>
        <taxon>Tineoidea</taxon>
        <taxon>Psychidae</taxon>
        <taxon>Oiketicinae</taxon>
        <taxon>Eumeta</taxon>
    </lineage>
</organism>
<proteinExistence type="predicted"/>
<comment type="caution">
    <text evidence="2">The sequence shown here is derived from an EMBL/GenBank/DDBJ whole genome shotgun (WGS) entry which is preliminary data.</text>
</comment>
<keyword evidence="3" id="KW-1185">Reference proteome</keyword>
<reference evidence="2 3" key="1">
    <citation type="journal article" date="2019" name="Commun. Biol.">
        <title>The bagworm genome reveals a unique fibroin gene that provides high tensile strength.</title>
        <authorList>
            <person name="Kono N."/>
            <person name="Nakamura H."/>
            <person name="Ohtoshi R."/>
            <person name="Tomita M."/>
            <person name="Numata K."/>
            <person name="Arakawa K."/>
        </authorList>
    </citation>
    <scope>NUCLEOTIDE SEQUENCE [LARGE SCALE GENOMIC DNA]</scope>
</reference>
<evidence type="ECO:0000313" key="2">
    <source>
        <dbReference type="EMBL" id="GBP80965.1"/>
    </source>
</evidence>
<dbReference type="GO" id="GO:0005634">
    <property type="term" value="C:nucleus"/>
    <property type="evidence" value="ECO:0007669"/>
    <property type="project" value="UniProtKB-SubCell"/>
</dbReference>
<dbReference type="InterPro" id="IPR009057">
    <property type="entry name" value="Homeodomain-like_sf"/>
</dbReference>